<dbReference type="CDD" id="cd00085">
    <property type="entry name" value="HNHc"/>
    <property type="match status" value="1"/>
</dbReference>
<dbReference type="Pfam" id="PF00078">
    <property type="entry name" value="RVT_1"/>
    <property type="match status" value="1"/>
</dbReference>
<dbReference type="PANTHER" id="PTHR34047:SF8">
    <property type="entry name" value="PROTEIN YKFC"/>
    <property type="match status" value="1"/>
</dbReference>
<keyword evidence="2" id="KW-0808">Transferase</keyword>
<keyword evidence="2" id="KW-0548">Nucleotidyltransferase</keyword>
<gene>
    <name evidence="2" type="ORF">J2S19_001486</name>
</gene>
<reference evidence="2 3" key="1">
    <citation type="submission" date="2023-07" db="EMBL/GenBank/DDBJ databases">
        <title>Genomic Encyclopedia of Type Strains, Phase IV (KMG-IV): sequencing the most valuable type-strain genomes for metagenomic binning, comparative biology and taxonomic classification.</title>
        <authorList>
            <person name="Goeker M."/>
        </authorList>
    </citation>
    <scope>NUCLEOTIDE SEQUENCE [LARGE SCALE GENOMIC DNA]</scope>
    <source>
        <strain evidence="2 3">DSM 29005</strain>
    </source>
</reference>
<dbReference type="Gene3D" id="1.10.30.50">
    <property type="match status" value="1"/>
</dbReference>
<name>A0ABT9ZDA1_9BACI</name>
<evidence type="ECO:0000313" key="2">
    <source>
        <dbReference type="EMBL" id="MDQ0230232.1"/>
    </source>
</evidence>
<dbReference type="InterPro" id="IPR000477">
    <property type="entry name" value="RT_dom"/>
</dbReference>
<dbReference type="PANTHER" id="PTHR34047">
    <property type="entry name" value="NUCLEAR INTRON MATURASE 1, MITOCHONDRIAL-RELATED"/>
    <property type="match status" value="1"/>
</dbReference>
<dbReference type="InterPro" id="IPR003615">
    <property type="entry name" value="HNH_nuc"/>
</dbReference>
<dbReference type="Pfam" id="PF01844">
    <property type="entry name" value="HNH"/>
    <property type="match status" value="1"/>
</dbReference>
<dbReference type="CDD" id="cd01651">
    <property type="entry name" value="RT_G2_intron"/>
    <property type="match status" value="1"/>
</dbReference>
<dbReference type="SUPFAM" id="SSF56672">
    <property type="entry name" value="DNA/RNA polymerases"/>
    <property type="match status" value="1"/>
</dbReference>
<comment type="caution">
    <text evidence="2">The sequence shown here is derived from an EMBL/GenBank/DDBJ whole genome shotgun (WGS) entry which is preliminary data.</text>
</comment>
<proteinExistence type="predicted"/>
<dbReference type="Proteomes" id="UP001234495">
    <property type="component" value="Unassembled WGS sequence"/>
</dbReference>
<keyword evidence="3" id="KW-1185">Reference proteome</keyword>
<protein>
    <submittedName>
        <fullName evidence="2">Group II intron reverse transcriptase/maturase</fullName>
    </submittedName>
</protein>
<dbReference type="InterPro" id="IPR051083">
    <property type="entry name" value="GrpII_Intron_Splice-Mob/Def"/>
</dbReference>
<dbReference type="InterPro" id="IPR002711">
    <property type="entry name" value="HNH"/>
</dbReference>
<evidence type="ECO:0000259" key="1">
    <source>
        <dbReference type="PROSITE" id="PS50878"/>
    </source>
</evidence>
<organism evidence="2 3">
    <name type="scientific">Metabacillus malikii</name>
    <dbReference type="NCBI Taxonomy" id="1504265"/>
    <lineage>
        <taxon>Bacteria</taxon>
        <taxon>Bacillati</taxon>
        <taxon>Bacillota</taxon>
        <taxon>Bacilli</taxon>
        <taxon>Bacillales</taxon>
        <taxon>Bacillaceae</taxon>
        <taxon>Metabacillus</taxon>
    </lineage>
</organism>
<feature type="domain" description="Reverse transcriptase" evidence="1">
    <location>
        <begin position="1"/>
        <end position="253"/>
    </location>
</feature>
<keyword evidence="2" id="KW-0695">RNA-directed DNA polymerase</keyword>
<sequence length="495" mass="59005">MIPKENGKFRPLGIANIYDRIAQQCVKNILEPILEAQFNPESFGFRKNRNAQECLSYIATSLQFNNEGHIYDCDLKNYFDTVKIDKVLDKLRINHNIHDLAFLKCVKRLMWIDLIQPKETYKGTGLRQGTILGPLLANVMLHDFELRLNEVNGFKRNNGREIIQNPNIFKNHSKNYKRGREFYFNWLGSRRVVKIVRYADDFILISKGKYDIYDAIMIFEDWCKENELEINQEKTKLITLNGETVLEFLGYKLKKTFSDKRGSFLISPKNQTRIWKETKKRLEWSLRNNNIDYFIIYIRGIFQYFNICTNLTWLISRIQLLLIKLRDRRRNKFGIKKEVGETIYFTIKGIKLDVWDMRKHSIKNTNDYMYEVNKLWYPNNERYKSLEWVKHFFENRVFTDRNSANVIYIPSLLNSRKKEPLLGTEYLTIPPQEIQIHHKVPLSRGGKDEYKNLILLSKTSHKLVHDKNLTLERLPAYINLKELNKLRKYCGFAKL</sequence>
<evidence type="ECO:0000313" key="3">
    <source>
        <dbReference type="Proteomes" id="UP001234495"/>
    </source>
</evidence>
<dbReference type="RefSeq" id="WP_307339209.1">
    <property type="nucleotide sequence ID" value="NZ_JAUSUD010000005.1"/>
</dbReference>
<dbReference type="InterPro" id="IPR043502">
    <property type="entry name" value="DNA/RNA_pol_sf"/>
</dbReference>
<dbReference type="PROSITE" id="PS50878">
    <property type="entry name" value="RT_POL"/>
    <property type="match status" value="1"/>
</dbReference>
<dbReference type="EMBL" id="JAUSUD010000005">
    <property type="protein sequence ID" value="MDQ0230232.1"/>
    <property type="molecule type" value="Genomic_DNA"/>
</dbReference>
<dbReference type="GO" id="GO:0003964">
    <property type="term" value="F:RNA-directed DNA polymerase activity"/>
    <property type="evidence" value="ECO:0007669"/>
    <property type="project" value="UniProtKB-KW"/>
</dbReference>
<accession>A0ABT9ZDA1</accession>